<accession>A0A964C044</accession>
<evidence type="ECO:0000313" key="2">
    <source>
        <dbReference type="Proteomes" id="UP000729733"/>
    </source>
</evidence>
<dbReference type="AlphaFoldDB" id="A0A964C044"/>
<evidence type="ECO:0000313" key="1">
    <source>
        <dbReference type="EMBL" id="MCC0179761.1"/>
    </source>
</evidence>
<reference evidence="1" key="1">
    <citation type="journal article" date="2021" name="Antonie Van Leeuwenhoek">
        <title>Draft genome and description of Waterburya agarophytonicola gen. nov. sp. nov. (Pleurocapsales, Cyanobacteria): a seaweed symbiont.</title>
        <authorList>
            <person name="Bonthond G."/>
            <person name="Shalygin S."/>
            <person name="Bayer T."/>
            <person name="Weinberger F."/>
        </authorList>
    </citation>
    <scope>NUCLEOTIDE SEQUENCE</scope>
    <source>
        <strain evidence="1">KI4</strain>
    </source>
</reference>
<name>A0A964C044_9CYAN</name>
<organism evidence="1 2">
    <name type="scientific">Waterburya agarophytonicola KI4</name>
    <dbReference type="NCBI Taxonomy" id="2874699"/>
    <lineage>
        <taxon>Bacteria</taxon>
        <taxon>Bacillati</taxon>
        <taxon>Cyanobacteriota</taxon>
        <taxon>Cyanophyceae</taxon>
        <taxon>Pleurocapsales</taxon>
        <taxon>Hyellaceae</taxon>
        <taxon>Waterburya</taxon>
        <taxon>Waterburya agarophytonicola</taxon>
    </lineage>
</organism>
<dbReference type="RefSeq" id="WP_229642860.1">
    <property type="nucleotide sequence ID" value="NZ_JADWDC010000110.1"/>
</dbReference>
<comment type="caution">
    <text evidence="1">The sequence shown here is derived from an EMBL/GenBank/DDBJ whole genome shotgun (WGS) entry which is preliminary data.</text>
</comment>
<protein>
    <submittedName>
        <fullName evidence="1">Uncharacterized protein</fullName>
    </submittedName>
</protein>
<gene>
    <name evidence="1" type="ORF">I4641_22730</name>
</gene>
<keyword evidence="2" id="KW-1185">Reference proteome</keyword>
<dbReference type="Proteomes" id="UP000729733">
    <property type="component" value="Unassembled WGS sequence"/>
</dbReference>
<sequence length="271" mass="30981">MSRIKQRLLALLILLAGLKLCFPIYRHIYKLYIRSSQEQLKVGWEIPKETEQNNSPEQFESQHQPPQRLADDAEIIFVSGYKSERNLNSDKVKVNIDRPYKNVLLVLSSYDRVNWDVEASPNTNITGIVLGSNRSSTIVANTNSREVYTADFPYSYEIENKNFVAALEQLNRWFEVDKIDAFRGSYALPGVISISELDPIDPALTLAGYPIEKSTTNSQFDFSNCNYESVKWMSRGAIARSKYIRPQTGIAVSPDRKEIYKLTKAGKLRRT</sequence>
<dbReference type="EMBL" id="JADWDC010000110">
    <property type="protein sequence ID" value="MCC0179761.1"/>
    <property type="molecule type" value="Genomic_DNA"/>
</dbReference>
<proteinExistence type="predicted"/>